<accession>A0ABV4YDD8</accession>
<protein>
    <submittedName>
        <fullName evidence="1">Uncharacterized protein</fullName>
    </submittedName>
</protein>
<organism evidence="1 2">
    <name type="scientific">Floridaenema fluviatile BLCC-F154</name>
    <dbReference type="NCBI Taxonomy" id="3153640"/>
    <lineage>
        <taxon>Bacteria</taxon>
        <taxon>Bacillati</taxon>
        <taxon>Cyanobacteriota</taxon>
        <taxon>Cyanophyceae</taxon>
        <taxon>Oscillatoriophycideae</taxon>
        <taxon>Aerosakkonematales</taxon>
        <taxon>Aerosakkonemataceae</taxon>
        <taxon>Floridanema</taxon>
        <taxon>Floridanema fluviatile</taxon>
    </lineage>
</organism>
<evidence type="ECO:0000313" key="2">
    <source>
        <dbReference type="Proteomes" id="UP001576776"/>
    </source>
</evidence>
<sequence length="94" mass="10581">MQAYKLKGAIDESGNLIVNEPIKMAPGEVEIIVLQTVEKGDTGVTIEPPAVKPKRQVECSIPILKEWLENTDPTPPDFDPEQAKWEYLKEKHNL</sequence>
<proteinExistence type="predicted"/>
<dbReference type="EMBL" id="JBHFNS010000055">
    <property type="protein sequence ID" value="MFB2936194.1"/>
    <property type="molecule type" value="Genomic_DNA"/>
</dbReference>
<comment type="caution">
    <text evidence="1">The sequence shown here is derived from an EMBL/GenBank/DDBJ whole genome shotgun (WGS) entry which is preliminary data.</text>
</comment>
<dbReference type="Proteomes" id="UP001576776">
    <property type="component" value="Unassembled WGS sequence"/>
</dbReference>
<evidence type="ECO:0000313" key="1">
    <source>
        <dbReference type="EMBL" id="MFB2936194.1"/>
    </source>
</evidence>
<keyword evidence="2" id="KW-1185">Reference proteome</keyword>
<reference evidence="1 2" key="1">
    <citation type="submission" date="2024-09" db="EMBL/GenBank/DDBJ databases">
        <title>Floridaenema gen nov. (Aerosakkonemataceae, Aerosakkonematales ord. nov., Cyanobacteria) from benthic tropical and subtropical fresh waters, with the description of four new species.</title>
        <authorList>
            <person name="Moretto J.A."/>
            <person name="Berthold D.E."/>
            <person name="Lefler F.W."/>
            <person name="Huang I.-S."/>
            <person name="Laughinghouse H. IV."/>
        </authorList>
    </citation>
    <scope>NUCLEOTIDE SEQUENCE [LARGE SCALE GENOMIC DNA]</scope>
    <source>
        <strain evidence="1 2">BLCC-F154</strain>
    </source>
</reference>
<gene>
    <name evidence="1" type="ORF">ACE1B6_13155</name>
</gene>
<dbReference type="RefSeq" id="WP_413257694.1">
    <property type="nucleotide sequence ID" value="NZ_JBHFNS010000055.1"/>
</dbReference>
<name>A0ABV4YDD8_9CYAN</name>